<dbReference type="Gene3D" id="3.30.160.60">
    <property type="entry name" value="Classic Zinc Finger"/>
    <property type="match status" value="1"/>
</dbReference>
<keyword evidence="2" id="KW-0597">Phosphoprotein</keyword>
<dbReference type="GO" id="GO:0052381">
    <property type="term" value="F:tRNA dimethylallyltransferase activity"/>
    <property type="evidence" value="ECO:0007669"/>
    <property type="project" value="InterPro"/>
</dbReference>
<dbReference type="HAMAP" id="MF_00185">
    <property type="entry name" value="IPP_trans"/>
    <property type="match status" value="1"/>
</dbReference>
<dbReference type="PANTHER" id="PTHR44845:SF6">
    <property type="entry name" value="BETA-ALANINE-ACTIVATING ENZYME"/>
    <property type="match status" value="1"/>
</dbReference>
<keyword evidence="4" id="KW-0863">Zinc-finger</keyword>
<proteinExistence type="inferred from homology"/>
<feature type="region of interest" description="Disordered" evidence="7">
    <location>
        <begin position="206"/>
        <end position="237"/>
    </location>
</feature>
<dbReference type="SUPFAM" id="SSF56801">
    <property type="entry name" value="Acetyl-CoA synthetase-like"/>
    <property type="match status" value="1"/>
</dbReference>
<dbReference type="EMBL" id="OU895878">
    <property type="protein sequence ID" value="CAG9801946.1"/>
    <property type="molecule type" value="Genomic_DNA"/>
</dbReference>
<dbReference type="Gene3D" id="1.10.20.140">
    <property type="match status" value="1"/>
</dbReference>
<reference evidence="9" key="2">
    <citation type="submission" date="2022-10" db="EMBL/GenBank/DDBJ databases">
        <authorList>
            <consortium name="ENA_rothamsted_submissions"/>
            <consortium name="culmorum"/>
            <person name="King R."/>
        </authorList>
    </citation>
    <scope>NUCLEOTIDE SEQUENCE</scope>
</reference>
<evidence type="ECO:0000256" key="6">
    <source>
        <dbReference type="RuleBase" id="RU003785"/>
    </source>
</evidence>
<dbReference type="Pfam" id="PF01715">
    <property type="entry name" value="IPPT"/>
    <property type="match status" value="2"/>
</dbReference>
<comment type="similarity">
    <text evidence="6">Belongs to the IPP transferase family.</text>
</comment>
<evidence type="ECO:0000256" key="5">
    <source>
        <dbReference type="ARBA" id="ARBA00022833"/>
    </source>
</evidence>
<name>A0A9N9RRP0_9DIPT</name>
<dbReference type="Gene3D" id="3.30.300.30">
    <property type="match status" value="1"/>
</dbReference>
<sequence>MLRKIPVIVILGSTGTGKTKLSIELARRFNAEIISADSMQVYKGLSIATAKATNDEQMQAPHHLLDIATPHEPFTVTHFRDKALPIIDNLLQRSKSPIIVGGTNYYIESILWHNLVSPGVGCKRKIDDTNYCDELTEDAKDFLDNSATNEKMLEIESTKLYEYLKLIDPATANKLHPNNKRKIMRALEVFKDHGKRLSDIIEDQRKLPGQASTSSEQQSKSSVHASKSFDQASYSSEHASKKSEQSLSISITSSDIEELCKTDLKVMRKWRSINSKVVSAVDALLQGEKQKFEQKLLHKIFEENCINVANLPAVVSEDNLTPLTFKELSEESNRVARTISMFFKSKMHKFNGHMDWIIALYMKPTYRAVICMLAAWKVGAGYLPLNYEDPKRIKEILNQAKPQLVIIDDAFITTESHKFLEEFDVVSFKRLAYRAKQHRKESFPDDMSMMHGKINEDNLAMVLYSSEIVSPRGTRLLHHSCQHRLEWQWTKFPFQSVETHCIAHNAIYHIDNFAEIWGTLLKGKTVVMMRSHSRKDIERIIRTIEEFNIMRFYGLPSKIDKILDSVIKKTSSNPKAKKLLMNVVSWISSGDVLEKDVAVKFFNYYENDGKHTLTNSYGCTETTGDCCYYVMTSLEQIQELERIPIGFPCYGTFIYILDEDDDPVVKNQTGGIHIVGPLLAAAYIDDADDTVYKHNRYSLYPANWNMFYTEDYGTIINKLLYYDGKKKIRVRYDDHNVDYLTIEKFINELEYVENAIVIPTKEKLVVFIILHRTQARITKPKVVNDIRRELPEYAVPDVVIHFRFPLLQDGEVDKDALIQEYNLANDPNIKKHENLIIELDGISEDKKEMAKRVFTIIGNNIGRDLTGTIKPSTNFFNIGGCSLNVVSSIYELYRKGYSITADSFLKAKDFNEILNQIKPVGRHSCIREDYGFGTNDNWKISIVRYDDLPECLDCLLECYTTKHVLMKHIPQITADSLRRFIEYNWTCFVERRLSFKVVDKELDKTIGVALNIELEEESYMSFNEFAEFEPILEFQRFMEESYVKEDYRHNAYLTNYFMGTSMDITPAENVNLIYCMEDHLIKLMNDSNFNGIYSNGVCPLNAQIGELILDYRIIEKYPVNRYVDKNNNRPFENAPNDIVQYAILNHRLNSRVDSMVKDGLLVEIRSFYDEYVKNRDADYEEGILQTIGFKEFIPYLEKYDKSHDDLINKFVEAPETLPEPDGYKSLLYCLDELKLVTQRYSKKQIKWIKNRFLGSEVREVPKVYPLDTSDVSKWKEVVYQPAEETMLSYIAEEPIKLKALEKVKRLGDGLNEETTHYCKVCDRIFIGDFQWQLHIKSNNHKRKNARQNKLEKNKKESEEVVEQNS</sequence>
<dbReference type="SUPFAM" id="SSF52540">
    <property type="entry name" value="P-loop containing nucleoside triphosphate hydrolases"/>
    <property type="match status" value="1"/>
</dbReference>
<dbReference type="Gene3D" id="3.40.630.30">
    <property type="match status" value="1"/>
</dbReference>
<feature type="region of interest" description="Disordered" evidence="7">
    <location>
        <begin position="1340"/>
        <end position="1365"/>
    </location>
</feature>
<dbReference type="Gene3D" id="3.40.50.300">
    <property type="entry name" value="P-loop containing nucleotide triphosphate hydrolases"/>
    <property type="match status" value="2"/>
</dbReference>
<dbReference type="InterPro" id="IPR036236">
    <property type="entry name" value="Znf_C2H2_sf"/>
</dbReference>
<keyword evidence="1" id="KW-0596">Phosphopantetheine</keyword>
<dbReference type="Pfam" id="PF12171">
    <property type="entry name" value="zf-C2H2_jaz"/>
    <property type="match status" value="1"/>
</dbReference>
<dbReference type="InterPro" id="IPR018022">
    <property type="entry name" value="IPT"/>
</dbReference>
<evidence type="ECO:0000313" key="10">
    <source>
        <dbReference type="Proteomes" id="UP001153620"/>
    </source>
</evidence>
<organism evidence="9 10">
    <name type="scientific">Chironomus riparius</name>
    <dbReference type="NCBI Taxonomy" id="315576"/>
    <lineage>
        <taxon>Eukaryota</taxon>
        <taxon>Metazoa</taxon>
        <taxon>Ecdysozoa</taxon>
        <taxon>Arthropoda</taxon>
        <taxon>Hexapoda</taxon>
        <taxon>Insecta</taxon>
        <taxon>Pterygota</taxon>
        <taxon>Neoptera</taxon>
        <taxon>Endopterygota</taxon>
        <taxon>Diptera</taxon>
        <taxon>Nematocera</taxon>
        <taxon>Chironomoidea</taxon>
        <taxon>Chironomidae</taxon>
        <taxon>Chironominae</taxon>
        <taxon>Chironomus</taxon>
    </lineage>
</organism>
<dbReference type="PANTHER" id="PTHR44845">
    <property type="entry name" value="CARRIER DOMAIN-CONTAINING PROTEIN"/>
    <property type="match status" value="1"/>
</dbReference>
<evidence type="ECO:0000256" key="1">
    <source>
        <dbReference type="ARBA" id="ARBA00022450"/>
    </source>
</evidence>
<feature type="compositionally biased region" description="Basic and acidic residues" evidence="7">
    <location>
        <begin position="1348"/>
        <end position="1358"/>
    </location>
</feature>
<evidence type="ECO:0000256" key="3">
    <source>
        <dbReference type="ARBA" id="ARBA00022723"/>
    </source>
</evidence>
<dbReference type="Pfam" id="PF00501">
    <property type="entry name" value="AMP-binding"/>
    <property type="match status" value="1"/>
</dbReference>
<dbReference type="InterPro" id="IPR000873">
    <property type="entry name" value="AMP-dep_synth/lig_dom"/>
</dbReference>
<reference evidence="9" key="1">
    <citation type="submission" date="2022-01" db="EMBL/GenBank/DDBJ databases">
        <authorList>
            <person name="King R."/>
        </authorList>
    </citation>
    <scope>NUCLEOTIDE SEQUENCE</scope>
</reference>
<dbReference type="InterPro" id="IPR045851">
    <property type="entry name" value="AMP-bd_C_sf"/>
</dbReference>
<keyword evidence="6" id="KW-0808">Transferase</keyword>
<evidence type="ECO:0000256" key="7">
    <source>
        <dbReference type="SAM" id="MobiDB-lite"/>
    </source>
</evidence>
<dbReference type="PROSITE" id="PS00028">
    <property type="entry name" value="ZINC_FINGER_C2H2_1"/>
    <property type="match status" value="1"/>
</dbReference>
<dbReference type="SUPFAM" id="SSF57667">
    <property type="entry name" value="beta-beta-alpha zinc fingers"/>
    <property type="match status" value="1"/>
</dbReference>
<dbReference type="InterPro" id="IPR022755">
    <property type="entry name" value="Znf_C2H2_jaz"/>
</dbReference>
<dbReference type="InterPro" id="IPR013087">
    <property type="entry name" value="Znf_C2H2_type"/>
</dbReference>
<keyword evidence="6" id="KW-0067">ATP-binding</keyword>
<evidence type="ECO:0000256" key="2">
    <source>
        <dbReference type="ARBA" id="ARBA00022553"/>
    </source>
</evidence>
<dbReference type="GO" id="GO:0008270">
    <property type="term" value="F:zinc ion binding"/>
    <property type="evidence" value="ECO:0007669"/>
    <property type="project" value="UniProtKB-KW"/>
</dbReference>
<dbReference type="InterPro" id="IPR042099">
    <property type="entry name" value="ANL_N_sf"/>
</dbReference>
<dbReference type="Gene3D" id="3.40.50.12780">
    <property type="entry name" value="N-terminal domain of ligase-like"/>
    <property type="match status" value="1"/>
</dbReference>
<dbReference type="Proteomes" id="UP001153620">
    <property type="component" value="Chromosome 2"/>
</dbReference>
<evidence type="ECO:0000259" key="8">
    <source>
        <dbReference type="PROSITE" id="PS00028"/>
    </source>
</evidence>
<feature type="compositionally biased region" description="Polar residues" evidence="7">
    <location>
        <begin position="228"/>
        <end position="237"/>
    </location>
</feature>
<dbReference type="OrthoDB" id="775260at2759"/>
<feature type="compositionally biased region" description="Low complexity" evidence="7">
    <location>
        <begin position="210"/>
        <end position="226"/>
    </location>
</feature>
<dbReference type="NCBIfam" id="TIGR00174">
    <property type="entry name" value="miaA"/>
    <property type="match status" value="1"/>
</dbReference>
<feature type="domain" description="C2H2-type" evidence="8">
    <location>
        <begin position="1318"/>
        <end position="1340"/>
    </location>
</feature>
<dbReference type="GO" id="GO:0008033">
    <property type="term" value="P:tRNA processing"/>
    <property type="evidence" value="ECO:0007669"/>
    <property type="project" value="InterPro"/>
</dbReference>
<keyword evidence="5" id="KW-0862">Zinc</keyword>
<evidence type="ECO:0000313" key="9">
    <source>
        <dbReference type="EMBL" id="CAG9801946.1"/>
    </source>
</evidence>
<keyword evidence="3" id="KW-0479">Metal-binding</keyword>
<dbReference type="GO" id="GO:0005524">
    <property type="term" value="F:ATP binding"/>
    <property type="evidence" value="ECO:0007669"/>
    <property type="project" value="UniProtKB-KW"/>
</dbReference>
<accession>A0A9N9RRP0</accession>
<protein>
    <recommendedName>
        <fullName evidence="8">C2H2-type domain-containing protein</fullName>
    </recommendedName>
</protein>
<keyword evidence="10" id="KW-1185">Reference proteome</keyword>
<dbReference type="InterPro" id="IPR027417">
    <property type="entry name" value="P-loop_NTPase"/>
</dbReference>
<gene>
    <name evidence="9" type="ORF">CHIRRI_LOCUS4866</name>
</gene>
<keyword evidence="6" id="KW-0547">Nucleotide-binding</keyword>
<evidence type="ECO:0000256" key="4">
    <source>
        <dbReference type="ARBA" id="ARBA00022771"/>
    </source>
</evidence>